<reference evidence="8" key="1">
    <citation type="submission" date="2016-06" db="UniProtKB">
        <authorList>
            <consortium name="WormBaseParasite"/>
        </authorList>
    </citation>
    <scope>IDENTIFICATION</scope>
</reference>
<dbReference type="InterPro" id="IPR013524">
    <property type="entry name" value="Runt_dom"/>
</dbReference>
<name>A0A183IP78_9BILA</name>
<dbReference type="Gene3D" id="2.60.40.720">
    <property type="match status" value="1"/>
</dbReference>
<dbReference type="PROSITE" id="PS51062">
    <property type="entry name" value="RUNT"/>
    <property type="match status" value="1"/>
</dbReference>
<evidence type="ECO:0000256" key="2">
    <source>
        <dbReference type="ARBA" id="ARBA00023015"/>
    </source>
</evidence>
<evidence type="ECO:0000313" key="7">
    <source>
        <dbReference type="Proteomes" id="UP000270296"/>
    </source>
</evidence>
<evidence type="ECO:0000256" key="3">
    <source>
        <dbReference type="ARBA" id="ARBA00023163"/>
    </source>
</evidence>
<keyword evidence="4" id="KW-0539">Nucleus</keyword>
<reference evidence="6 7" key="2">
    <citation type="submission" date="2018-11" db="EMBL/GenBank/DDBJ databases">
        <authorList>
            <consortium name="Pathogen Informatics"/>
        </authorList>
    </citation>
    <scope>NUCLEOTIDE SEQUENCE [LARGE SCALE GENOMIC DNA]</scope>
</reference>
<comment type="subcellular location">
    <subcellularLocation>
        <location evidence="1">Nucleus</location>
    </subcellularLocation>
</comment>
<dbReference type="Proteomes" id="UP000270296">
    <property type="component" value="Unassembled WGS sequence"/>
</dbReference>
<organism evidence="8">
    <name type="scientific">Soboliphyme baturini</name>
    <dbReference type="NCBI Taxonomy" id="241478"/>
    <lineage>
        <taxon>Eukaryota</taxon>
        <taxon>Metazoa</taxon>
        <taxon>Ecdysozoa</taxon>
        <taxon>Nematoda</taxon>
        <taxon>Enoplea</taxon>
        <taxon>Dorylaimia</taxon>
        <taxon>Dioctophymatida</taxon>
        <taxon>Dioctophymatoidea</taxon>
        <taxon>Soboliphymatidae</taxon>
        <taxon>Soboliphyme</taxon>
    </lineage>
</organism>
<accession>A0A183IP78</accession>
<gene>
    <name evidence="6" type="ORF">SBAD_LOCUS5425</name>
</gene>
<keyword evidence="7" id="KW-1185">Reference proteome</keyword>
<evidence type="ECO:0000256" key="1">
    <source>
        <dbReference type="ARBA" id="ARBA00004123"/>
    </source>
</evidence>
<evidence type="ECO:0000259" key="5">
    <source>
        <dbReference type="PROSITE" id="PS51062"/>
    </source>
</evidence>
<dbReference type="Pfam" id="PF00853">
    <property type="entry name" value="Runt"/>
    <property type="match status" value="1"/>
</dbReference>
<dbReference type="OrthoDB" id="10029800at2759"/>
<evidence type="ECO:0000313" key="6">
    <source>
        <dbReference type="EMBL" id="VDP07192.1"/>
    </source>
</evidence>
<dbReference type="InterPro" id="IPR008967">
    <property type="entry name" value="p53-like_TF_DNA-bd_sf"/>
</dbReference>
<keyword evidence="3" id="KW-0804">Transcription</keyword>
<dbReference type="GO" id="GO:0005634">
    <property type="term" value="C:nucleus"/>
    <property type="evidence" value="ECO:0007669"/>
    <property type="project" value="UniProtKB-SubCell"/>
</dbReference>
<keyword evidence="2" id="KW-0805">Transcription regulation</keyword>
<evidence type="ECO:0000256" key="4">
    <source>
        <dbReference type="ARBA" id="ARBA00023242"/>
    </source>
</evidence>
<dbReference type="SUPFAM" id="SSF49417">
    <property type="entry name" value="p53-like transcription factors"/>
    <property type="match status" value="1"/>
</dbReference>
<dbReference type="AlphaFoldDB" id="A0A183IP78"/>
<evidence type="ECO:0000313" key="8">
    <source>
        <dbReference type="WBParaSite" id="SBAD_0000564301-mRNA-1"/>
    </source>
</evidence>
<sequence length="90" mass="10084">MTICFVAGKTFTLTITVHTYPRQVATYTKAIKITESICRSSVVCGVPRRTPKKVHLVGHASLRFLYLRVVEARNMNIESRARGARHLGTP</sequence>
<dbReference type="GO" id="GO:0003700">
    <property type="term" value="F:DNA-binding transcription factor activity"/>
    <property type="evidence" value="ECO:0007669"/>
    <property type="project" value="InterPro"/>
</dbReference>
<dbReference type="EMBL" id="UZAM01008981">
    <property type="protein sequence ID" value="VDP07192.1"/>
    <property type="molecule type" value="Genomic_DNA"/>
</dbReference>
<dbReference type="InterPro" id="IPR012346">
    <property type="entry name" value="p53/RUNT-type_TF_DNA-bd_sf"/>
</dbReference>
<proteinExistence type="predicted"/>
<dbReference type="GO" id="GO:0003677">
    <property type="term" value="F:DNA binding"/>
    <property type="evidence" value="ECO:0007669"/>
    <property type="project" value="InterPro"/>
</dbReference>
<dbReference type="WBParaSite" id="SBAD_0000564301-mRNA-1">
    <property type="protein sequence ID" value="SBAD_0000564301-mRNA-1"/>
    <property type="gene ID" value="SBAD_0000564301"/>
</dbReference>
<feature type="domain" description="Runt" evidence="5">
    <location>
        <begin position="1"/>
        <end position="43"/>
    </location>
</feature>
<protein>
    <submittedName>
        <fullName evidence="8">Runt domain-containing protein</fullName>
    </submittedName>
</protein>